<sequence length="151" mass="17350">MKTFFSFLLTTSLILFTACSEDTNNSGIEEQFHYDVTLSYDETTLLIDSISDCLNDSAILERIYKYDTIFIESQIKKEIMIFPSQIHSSRSNIKSIGVHSFGDTLKLELIEKEKTPNFDLYCPVWIYATLNDTLNGNYIKTFVGVYPLGRK</sequence>
<dbReference type="RefSeq" id="WP_143394507.1">
    <property type="nucleotide sequence ID" value="NZ_FUWU01000030.1"/>
</dbReference>
<name>A0A1T4P2M6_9BACT</name>
<dbReference type="PROSITE" id="PS51257">
    <property type="entry name" value="PROKAR_LIPOPROTEIN"/>
    <property type="match status" value="1"/>
</dbReference>
<dbReference type="Proteomes" id="UP000190449">
    <property type="component" value="Unassembled WGS sequence"/>
</dbReference>
<evidence type="ECO:0000313" key="2">
    <source>
        <dbReference type="Proteomes" id="UP000190449"/>
    </source>
</evidence>
<accession>A0A1T4P2M6</accession>
<organism evidence="1 2">
    <name type="scientific">Fibrobacter intestinalis</name>
    <dbReference type="NCBI Taxonomy" id="28122"/>
    <lineage>
        <taxon>Bacteria</taxon>
        <taxon>Pseudomonadati</taxon>
        <taxon>Fibrobacterota</taxon>
        <taxon>Fibrobacteria</taxon>
        <taxon>Fibrobacterales</taxon>
        <taxon>Fibrobacteraceae</taxon>
        <taxon>Fibrobacter</taxon>
    </lineage>
</organism>
<protein>
    <recommendedName>
        <fullName evidence="3">Lipoprotein</fullName>
    </recommendedName>
</protein>
<gene>
    <name evidence="1" type="ORF">SAMN02745108_01793</name>
</gene>
<dbReference type="EMBL" id="FUWU01000030">
    <property type="protein sequence ID" value="SJZ85763.1"/>
    <property type="molecule type" value="Genomic_DNA"/>
</dbReference>
<evidence type="ECO:0008006" key="3">
    <source>
        <dbReference type="Google" id="ProtNLM"/>
    </source>
</evidence>
<proteinExistence type="predicted"/>
<evidence type="ECO:0000313" key="1">
    <source>
        <dbReference type="EMBL" id="SJZ85763.1"/>
    </source>
</evidence>
<dbReference type="AlphaFoldDB" id="A0A1T4P2M6"/>
<reference evidence="1 2" key="1">
    <citation type="submission" date="2017-02" db="EMBL/GenBank/DDBJ databases">
        <authorList>
            <person name="Peterson S.W."/>
        </authorList>
    </citation>
    <scope>NUCLEOTIDE SEQUENCE [LARGE SCALE GENOMIC DNA]</scope>
    <source>
        <strain evidence="1 2">ATCC 43854</strain>
    </source>
</reference>
<dbReference type="STRING" id="28122.SAMN02745108_01793"/>